<accession>A0ABS3YKZ8</accession>
<dbReference type="InterPro" id="IPR010496">
    <property type="entry name" value="AL/BT2_dom"/>
</dbReference>
<dbReference type="EMBL" id="JAGHKP010000006">
    <property type="protein sequence ID" value="MBO9155367.1"/>
    <property type="molecule type" value="Genomic_DNA"/>
</dbReference>
<evidence type="ECO:0000313" key="4">
    <source>
        <dbReference type="Proteomes" id="UP000679126"/>
    </source>
</evidence>
<feature type="domain" description="3-keto-alpha-glucoside-1,2-lyase/3-keto-2-hydroxy-glucal hydratase" evidence="2">
    <location>
        <begin position="25"/>
        <end position="253"/>
    </location>
</feature>
<comment type="caution">
    <text evidence="3">The sequence shown here is derived from an EMBL/GenBank/DDBJ whole genome shotgun (WGS) entry which is preliminary data.</text>
</comment>
<evidence type="ECO:0000313" key="3">
    <source>
        <dbReference type="EMBL" id="MBO9155367.1"/>
    </source>
</evidence>
<gene>
    <name evidence="3" type="ORF">J7I43_24275</name>
</gene>
<dbReference type="RefSeq" id="WP_209148595.1">
    <property type="nucleotide sequence ID" value="NZ_JAGHKP010000006.1"/>
</dbReference>
<name>A0ABS3YKZ8_9BACT</name>
<organism evidence="3 4">
    <name type="scientific">Chitinophaga chungangae</name>
    <dbReference type="NCBI Taxonomy" id="2821488"/>
    <lineage>
        <taxon>Bacteria</taxon>
        <taxon>Pseudomonadati</taxon>
        <taxon>Bacteroidota</taxon>
        <taxon>Chitinophagia</taxon>
        <taxon>Chitinophagales</taxon>
        <taxon>Chitinophagaceae</taxon>
        <taxon>Chitinophaga</taxon>
    </lineage>
</organism>
<keyword evidence="1" id="KW-0732">Signal</keyword>
<sequence>MRKIHLMMTLGLALVCGACSAQKKGWVSLFNGKDLKDWDIKITGHQLNDNNGNTFRVQNGNLAVSYENYDEFKEQYGHIFHKKKFSAYLLVMEYRFTGDQVKGGPGWATRNSGAMIHSQAAKTMGVNQDFPISIEVQLLGGLGKGNRTTANLCTPGTNVVMNNKLITAHCVNSTSKTYNGDQWVHAEVLVLGDSIVKHIVEKDTVLTYEKPQIGGGNVSGNDPALMQNGKLLSEGYIALQSESHPVEYRKVELFDLAPYMKDKKKLAQKIKELQNRK</sequence>
<dbReference type="Gene3D" id="2.60.120.560">
    <property type="entry name" value="Exo-inulinase, domain 1"/>
    <property type="match status" value="1"/>
</dbReference>
<evidence type="ECO:0000259" key="2">
    <source>
        <dbReference type="Pfam" id="PF06439"/>
    </source>
</evidence>
<evidence type="ECO:0000256" key="1">
    <source>
        <dbReference type="SAM" id="SignalP"/>
    </source>
</evidence>
<proteinExistence type="predicted"/>
<dbReference type="Pfam" id="PF06439">
    <property type="entry name" value="3keto-disac_hyd"/>
    <property type="match status" value="1"/>
</dbReference>
<keyword evidence="4" id="KW-1185">Reference proteome</keyword>
<feature type="chain" id="PRO_5045289945" evidence="1">
    <location>
        <begin position="22"/>
        <end position="277"/>
    </location>
</feature>
<feature type="signal peptide" evidence="1">
    <location>
        <begin position="1"/>
        <end position="21"/>
    </location>
</feature>
<protein>
    <submittedName>
        <fullName evidence="3">DUF1080 domain-containing protein</fullName>
    </submittedName>
</protein>
<dbReference type="Proteomes" id="UP000679126">
    <property type="component" value="Unassembled WGS sequence"/>
</dbReference>
<reference evidence="4" key="1">
    <citation type="submission" date="2021-03" db="EMBL/GenBank/DDBJ databases">
        <title>Assistant Professor.</title>
        <authorList>
            <person name="Huq M.A."/>
        </authorList>
    </citation>
    <scope>NUCLEOTIDE SEQUENCE [LARGE SCALE GENOMIC DNA]</scope>
    <source>
        <strain evidence="4">MAH-28</strain>
    </source>
</reference>